<reference evidence="1 2" key="1">
    <citation type="submission" date="2018-06" db="EMBL/GenBank/DDBJ databases">
        <title>A transcriptomic atlas of mushroom development highlights an independent origin of complex multicellularity.</title>
        <authorList>
            <consortium name="DOE Joint Genome Institute"/>
            <person name="Krizsan K."/>
            <person name="Almasi E."/>
            <person name="Merenyi Z."/>
            <person name="Sahu N."/>
            <person name="Viragh M."/>
            <person name="Koszo T."/>
            <person name="Mondo S."/>
            <person name="Kiss B."/>
            <person name="Balint B."/>
            <person name="Kues U."/>
            <person name="Barry K."/>
            <person name="Hegedus J.C."/>
            <person name="Henrissat B."/>
            <person name="Johnson J."/>
            <person name="Lipzen A."/>
            <person name="Ohm R."/>
            <person name="Nagy I."/>
            <person name="Pangilinan J."/>
            <person name="Yan J."/>
            <person name="Xiong Y."/>
            <person name="Grigoriev I.V."/>
            <person name="Hibbett D.S."/>
            <person name="Nagy L.G."/>
        </authorList>
    </citation>
    <scope>NUCLEOTIDE SEQUENCE [LARGE SCALE GENOMIC DNA]</scope>
    <source>
        <strain evidence="1 2">SZMC22713</strain>
    </source>
</reference>
<dbReference type="AlphaFoldDB" id="A0A4Y7PIG4"/>
<sequence>MGDAPESTQPPSTAGVVALKPPARLKPRKGDPLLYCGRHFGRTVHAMCNIPALITNGILRMGEERDEESMTDMEQREERVFRALLGMVPNFSDRLLEGSEEEAMSAAQLIQKGVSSARSDDTKSLKGAVVDWITPRNVPLNPPLARNVKANRGFHYTATGALLCPAGLNWQDSAVRESLASGTLAVSGDQWPLLVYANQEYDVNEPWKGLFRSQLLVWAYKHIFTSPSSVESEVKATRSGNACLHGMTQVTKASIAYIATQLRFSLTSANVFCRTDTTTDSERFYESILEFLDDPEEKEEVGALLDWWNVQVFPSHVRRGREVTKQSALARLKERRAAKLAQRAALGTVSPNIGH</sequence>
<protein>
    <submittedName>
        <fullName evidence="1">Uncharacterized protein</fullName>
    </submittedName>
</protein>
<dbReference type="Pfam" id="PF20414">
    <property type="entry name" value="DUF6698"/>
    <property type="match status" value="1"/>
</dbReference>
<dbReference type="OrthoDB" id="3160134at2759"/>
<organism evidence="1 2">
    <name type="scientific">Rickenella mellea</name>
    <dbReference type="NCBI Taxonomy" id="50990"/>
    <lineage>
        <taxon>Eukaryota</taxon>
        <taxon>Fungi</taxon>
        <taxon>Dikarya</taxon>
        <taxon>Basidiomycota</taxon>
        <taxon>Agaricomycotina</taxon>
        <taxon>Agaricomycetes</taxon>
        <taxon>Hymenochaetales</taxon>
        <taxon>Rickenellaceae</taxon>
        <taxon>Rickenella</taxon>
    </lineage>
</organism>
<proteinExistence type="predicted"/>
<accession>A0A4Y7PIG4</accession>
<name>A0A4Y7PIG4_9AGAM</name>
<dbReference type="EMBL" id="ML170320">
    <property type="protein sequence ID" value="TDL14632.1"/>
    <property type="molecule type" value="Genomic_DNA"/>
</dbReference>
<evidence type="ECO:0000313" key="2">
    <source>
        <dbReference type="Proteomes" id="UP000294933"/>
    </source>
</evidence>
<gene>
    <name evidence="1" type="ORF">BD410DRAFT_858948</name>
</gene>
<dbReference type="STRING" id="50990.A0A4Y7PIG4"/>
<evidence type="ECO:0000313" key="1">
    <source>
        <dbReference type="EMBL" id="TDL14632.1"/>
    </source>
</evidence>
<keyword evidence="2" id="KW-1185">Reference proteome</keyword>
<dbReference type="Proteomes" id="UP000294933">
    <property type="component" value="Unassembled WGS sequence"/>
</dbReference>
<dbReference type="VEuPathDB" id="FungiDB:BD410DRAFT_858948"/>
<dbReference type="InterPro" id="IPR046521">
    <property type="entry name" value="DUF6698"/>
</dbReference>